<dbReference type="PANTHER" id="PTHR22642">
    <property type="entry name" value="IMIDAZOLONEPROPIONASE"/>
    <property type="match status" value="1"/>
</dbReference>
<dbReference type="eggNOG" id="COG1574">
    <property type="taxonomic scope" value="Bacteria"/>
</dbReference>
<accession>A0A1Z1WPM0</accession>
<feature type="domain" description="Amidohydrolase 3" evidence="2">
    <location>
        <begin position="9"/>
        <end position="212"/>
    </location>
</feature>
<keyword evidence="3" id="KW-0378">Hydrolase</keyword>
<evidence type="ECO:0000259" key="2">
    <source>
        <dbReference type="Pfam" id="PF07969"/>
    </source>
</evidence>
<dbReference type="Proteomes" id="UP000195880">
    <property type="component" value="Chromosome"/>
</dbReference>
<evidence type="ECO:0000256" key="1">
    <source>
        <dbReference type="SAM" id="MobiDB-lite"/>
    </source>
</evidence>
<organism evidence="3 4">
    <name type="scientific">Streptomyces alboflavus</name>
    <dbReference type="NCBI Taxonomy" id="67267"/>
    <lineage>
        <taxon>Bacteria</taxon>
        <taxon>Bacillati</taxon>
        <taxon>Actinomycetota</taxon>
        <taxon>Actinomycetes</taxon>
        <taxon>Kitasatosporales</taxon>
        <taxon>Streptomycetaceae</taxon>
        <taxon>Streptomyces</taxon>
    </lineage>
</organism>
<dbReference type="AlphaFoldDB" id="A0A1Z1WPM0"/>
<dbReference type="Gene3D" id="3.20.20.140">
    <property type="entry name" value="Metal-dependent hydrolases"/>
    <property type="match status" value="1"/>
</dbReference>
<gene>
    <name evidence="3" type="ORF">SMD44_07860</name>
</gene>
<dbReference type="STRING" id="67267.GCA_000716675_02000"/>
<reference evidence="3 4" key="1">
    <citation type="submission" date="2017-05" db="EMBL/GenBank/DDBJ databases">
        <title>Streptomyces alboflavus Genome sequencing and assembly.</title>
        <authorList>
            <person name="Wang Y."/>
            <person name="Du B."/>
            <person name="Ding Y."/>
            <person name="Liu H."/>
            <person name="Hou Q."/>
            <person name="Liu K."/>
            <person name="Wang C."/>
            <person name="Yao L."/>
        </authorList>
    </citation>
    <scope>NUCLEOTIDE SEQUENCE [LARGE SCALE GENOMIC DNA]</scope>
    <source>
        <strain evidence="3 4">MDJK44</strain>
    </source>
</reference>
<name>A0A1Z1WPM0_9ACTN</name>
<evidence type="ECO:0000313" key="4">
    <source>
        <dbReference type="Proteomes" id="UP000195880"/>
    </source>
</evidence>
<evidence type="ECO:0000313" key="3">
    <source>
        <dbReference type="EMBL" id="ARX88373.1"/>
    </source>
</evidence>
<dbReference type="KEGG" id="salf:SMD44_07860"/>
<keyword evidence="4" id="KW-1185">Reference proteome</keyword>
<dbReference type="Pfam" id="PF07969">
    <property type="entry name" value="Amidohydro_3"/>
    <property type="match status" value="1"/>
</dbReference>
<feature type="region of interest" description="Disordered" evidence="1">
    <location>
        <begin position="208"/>
        <end position="247"/>
    </location>
</feature>
<dbReference type="PANTHER" id="PTHR22642:SF21">
    <property type="entry name" value="PERIPLASMIC PROTEIN"/>
    <property type="match status" value="1"/>
</dbReference>
<proteinExistence type="predicted"/>
<protein>
    <submittedName>
        <fullName evidence="3">Amidohydrolase</fullName>
    </submittedName>
</protein>
<dbReference type="RefSeq" id="WP_418353308.1">
    <property type="nucleotide sequence ID" value="NZ_CP021748.1"/>
</dbReference>
<sequence length="247" mass="27184">MADLVSPGDGDGMLRMLGAGEMLAYSAADFENFEEPRPRLPDTMEDQLRGVLAFLGERRWPFRLHATYEESIKRFLDVIEDVHGRGGPDVPFILDHAETISARSIDRVARLGGRIAVQHRMAFQGETFMARYGAAATAHTPPVRRMLRAGVPVGLGTDATRVASDNVWRALHWLVTGRSVGGQVLHPPEHRLDRITALRLLTQGSAALADEDRDKAPSPPAGTPTWPCSARTTSPCPRSASRRWCRS</sequence>
<dbReference type="GO" id="GO:0016787">
    <property type="term" value="F:hydrolase activity"/>
    <property type="evidence" value="ECO:0007669"/>
    <property type="project" value="UniProtKB-KW"/>
</dbReference>
<dbReference type="InterPro" id="IPR013108">
    <property type="entry name" value="Amidohydro_3"/>
</dbReference>
<dbReference type="SUPFAM" id="SSF51556">
    <property type="entry name" value="Metallo-dependent hydrolases"/>
    <property type="match status" value="1"/>
</dbReference>
<dbReference type="EMBL" id="CP021748">
    <property type="protein sequence ID" value="ARX88373.1"/>
    <property type="molecule type" value="Genomic_DNA"/>
</dbReference>
<dbReference type="InterPro" id="IPR032466">
    <property type="entry name" value="Metal_Hydrolase"/>
</dbReference>